<dbReference type="InterPro" id="IPR006037">
    <property type="entry name" value="RCK_C"/>
</dbReference>
<evidence type="ECO:0000313" key="12">
    <source>
        <dbReference type="Proteomes" id="UP000095673"/>
    </source>
</evidence>
<feature type="transmembrane region" description="Helical" evidence="9">
    <location>
        <begin position="87"/>
        <end position="110"/>
    </location>
</feature>
<dbReference type="GO" id="GO:0006813">
    <property type="term" value="P:potassium ion transport"/>
    <property type="evidence" value="ECO:0007669"/>
    <property type="project" value="InterPro"/>
</dbReference>
<keyword evidence="7" id="KW-0406">Ion transport</keyword>
<dbReference type="AlphaFoldDB" id="A0A173S9M5"/>
<dbReference type="Pfam" id="PF00999">
    <property type="entry name" value="Na_H_Exchanger"/>
    <property type="match status" value="1"/>
</dbReference>
<feature type="transmembrane region" description="Helical" evidence="9">
    <location>
        <begin position="358"/>
        <end position="380"/>
    </location>
</feature>
<feature type="domain" description="RCK C-terminal" evidence="10">
    <location>
        <begin position="395"/>
        <end position="478"/>
    </location>
</feature>
<sequence>MNTYLLITSIVIFLCILLNRVSNRIGIPALLAFIVLGMLFGSDGIMKIDFDNYAFAEQICSTALIFIMFYGGFGTNWQRAKAVAVKSVLLSTIGVIITCFLTGLFCHFALNMSWEISFLLGALISSTDAASVFSILRSKKLNLKYNTASLLEVESGSNDPCAYMLTVAFIAISQGSASPGNIAILIVKQLAFGIIFGVLIAKLSIMLLRYIRFKSAGFDAIFMVGIAIISYALPAYFDGNGFLSAYIVGIILGNTEIENKKNLVNFFDGITGLMQMLIFFLLGLLSFPSKLPHVIVPALLIFMWLTFVARPLSVALVLTPFRSKIKQQLLVSWSGLRGAASIVFSIMAYTATNDDLDTFHIIFMIVLFSILLQGSMLPWISRKLDMLDKTADVMKTFNDYSEEADIQFIQLTIPENHLWCGHKLKDLTLPPETLIVLIRRGEQNIIPDGETIILQNDVLVLSAITPDEVHGIKLVEKIIEKNSRYNNKLLSEISKKHNEIIIMIQRNGQVIIPNGNVRLTTGDILVINRAVN</sequence>
<evidence type="ECO:0000256" key="8">
    <source>
        <dbReference type="ARBA" id="ARBA00023136"/>
    </source>
</evidence>
<dbReference type="GO" id="GO:1902600">
    <property type="term" value="P:proton transmembrane transport"/>
    <property type="evidence" value="ECO:0007669"/>
    <property type="project" value="InterPro"/>
</dbReference>
<dbReference type="InterPro" id="IPR006153">
    <property type="entry name" value="Cation/H_exchanger_TM"/>
</dbReference>
<dbReference type="PROSITE" id="PS51202">
    <property type="entry name" value="RCK_C"/>
    <property type="match status" value="2"/>
</dbReference>
<feature type="transmembrane region" description="Helical" evidence="9">
    <location>
        <begin position="330"/>
        <end position="352"/>
    </location>
</feature>
<dbReference type="PANTHER" id="PTHR32507:SF7">
    <property type="entry name" value="K(+)_H(+) ANTIPORTER NHAP2"/>
    <property type="match status" value="1"/>
</dbReference>
<organism evidence="11 12">
    <name type="scientific">Agathobacter rectalis</name>
    <dbReference type="NCBI Taxonomy" id="39491"/>
    <lineage>
        <taxon>Bacteria</taxon>
        <taxon>Bacillati</taxon>
        <taxon>Bacillota</taxon>
        <taxon>Clostridia</taxon>
        <taxon>Lachnospirales</taxon>
        <taxon>Lachnospiraceae</taxon>
        <taxon>Agathobacter</taxon>
    </lineage>
</organism>
<feature type="transmembrane region" description="Helical" evidence="9">
    <location>
        <begin position="54"/>
        <end position="75"/>
    </location>
</feature>
<feature type="transmembrane region" description="Helical" evidence="9">
    <location>
        <begin position="29"/>
        <end position="48"/>
    </location>
</feature>
<dbReference type="NCBIfam" id="NF003716">
    <property type="entry name" value="PRK05326.1-3"/>
    <property type="match status" value="1"/>
</dbReference>
<dbReference type="InterPro" id="IPR036721">
    <property type="entry name" value="RCK_C_sf"/>
</dbReference>
<feature type="domain" description="RCK C-terminal" evidence="10">
    <location>
        <begin position="479"/>
        <end position="532"/>
    </location>
</feature>
<evidence type="ECO:0000256" key="6">
    <source>
        <dbReference type="ARBA" id="ARBA00022989"/>
    </source>
</evidence>
<dbReference type="Gene3D" id="3.30.70.1450">
    <property type="entry name" value="Regulator of K+ conductance, C-terminal domain"/>
    <property type="match status" value="2"/>
</dbReference>
<dbReference type="Proteomes" id="UP000095673">
    <property type="component" value="Unassembled WGS sequence"/>
</dbReference>
<dbReference type="SUPFAM" id="SSF116726">
    <property type="entry name" value="TrkA C-terminal domain-like"/>
    <property type="match status" value="2"/>
</dbReference>
<keyword evidence="3" id="KW-0050">Antiport</keyword>
<keyword evidence="2" id="KW-0813">Transport</keyword>
<dbReference type="GO" id="GO:0005886">
    <property type="term" value="C:plasma membrane"/>
    <property type="evidence" value="ECO:0007669"/>
    <property type="project" value="UniProtKB-SubCell"/>
</dbReference>
<dbReference type="RefSeq" id="WP_055237595.1">
    <property type="nucleotide sequence ID" value="NZ_CYXM01000003.1"/>
</dbReference>
<name>A0A173S9M5_9FIRM</name>
<proteinExistence type="predicted"/>
<feature type="transmembrane region" description="Helical" evidence="9">
    <location>
        <begin position="6"/>
        <end position="22"/>
    </location>
</feature>
<feature type="transmembrane region" description="Helical" evidence="9">
    <location>
        <begin position="269"/>
        <end position="288"/>
    </location>
</feature>
<feature type="transmembrane region" description="Helical" evidence="9">
    <location>
        <begin position="116"/>
        <end position="136"/>
    </location>
</feature>
<comment type="subcellular location">
    <subcellularLocation>
        <location evidence="1">Cell membrane</location>
        <topology evidence="1">Multi-pass membrane protein</topology>
    </subcellularLocation>
</comment>
<dbReference type="Pfam" id="PF02080">
    <property type="entry name" value="TrkA_C"/>
    <property type="match status" value="2"/>
</dbReference>
<evidence type="ECO:0000313" key="11">
    <source>
        <dbReference type="EMBL" id="CUM86970.1"/>
    </source>
</evidence>
<evidence type="ECO:0000256" key="3">
    <source>
        <dbReference type="ARBA" id="ARBA00022449"/>
    </source>
</evidence>
<reference evidence="11 12" key="1">
    <citation type="submission" date="2015-09" db="EMBL/GenBank/DDBJ databases">
        <authorList>
            <consortium name="Pathogen Informatics"/>
        </authorList>
    </citation>
    <scope>NUCLEOTIDE SEQUENCE [LARGE SCALE GENOMIC DNA]</scope>
    <source>
        <strain evidence="11 12">2789STDY5834968</strain>
    </source>
</reference>
<dbReference type="GO" id="GO:0015297">
    <property type="term" value="F:antiporter activity"/>
    <property type="evidence" value="ECO:0007669"/>
    <property type="project" value="UniProtKB-KW"/>
</dbReference>
<evidence type="ECO:0000256" key="4">
    <source>
        <dbReference type="ARBA" id="ARBA00022475"/>
    </source>
</evidence>
<dbReference type="EMBL" id="CYXM01000003">
    <property type="protein sequence ID" value="CUM86970.1"/>
    <property type="molecule type" value="Genomic_DNA"/>
</dbReference>
<dbReference type="InterPro" id="IPR038770">
    <property type="entry name" value="Na+/solute_symporter_sf"/>
</dbReference>
<evidence type="ECO:0000256" key="1">
    <source>
        <dbReference type="ARBA" id="ARBA00004651"/>
    </source>
</evidence>
<feature type="transmembrane region" description="Helical" evidence="9">
    <location>
        <begin position="294"/>
        <end position="318"/>
    </location>
</feature>
<dbReference type="PANTHER" id="PTHR32507">
    <property type="entry name" value="NA(+)/H(+) ANTIPORTER 1"/>
    <property type="match status" value="1"/>
</dbReference>
<evidence type="ECO:0000259" key="10">
    <source>
        <dbReference type="PROSITE" id="PS51202"/>
    </source>
</evidence>
<keyword evidence="4" id="KW-1003">Cell membrane</keyword>
<keyword evidence="6 9" id="KW-1133">Transmembrane helix</keyword>
<keyword evidence="5 9" id="KW-0812">Transmembrane</keyword>
<dbReference type="OrthoDB" id="9810759at2"/>
<protein>
    <submittedName>
        <fullName evidence="11">Potassium/proton antiporter</fullName>
    </submittedName>
</protein>
<dbReference type="NCBIfam" id="NF003715">
    <property type="entry name" value="PRK05326.1-2"/>
    <property type="match status" value="1"/>
</dbReference>
<dbReference type="Gene3D" id="1.20.1530.20">
    <property type="match status" value="1"/>
</dbReference>
<evidence type="ECO:0000256" key="5">
    <source>
        <dbReference type="ARBA" id="ARBA00022692"/>
    </source>
</evidence>
<dbReference type="GO" id="GO:0008324">
    <property type="term" value="F:monoatomic cation transmembrane transporter activity"/>
    <property type="evidence" value="ECO:0007669"/>
    <property type="project" value="InterPro"/>
</dbReference>
<evidence type="ECO:0000256" key="7">
    <source>
        <dbReference type="ARBA" id="ARBA00023065"/>
    </source>
</evidence>
<accession>A0A173S9M5</accession>
<keyword evidence="8 9" id="KW-0472">Membrane</keyword>
<evidence type="ECO:0000256" key="2">
    <source>
        <dbReference type="ARBA" id="ARBA00022448"/>
    </source>
</evidence>
<gene>
    <name evidence="11" type="ORF">ERS852580_00926</name>
</gene>
<feature type="transmembrane region" description="Helical" evidence="9">
    <location>
        <begin position="239"/>
        <end position="257"/>
    </location>
</feature>
<evidence type="ECO:0000256" key="9">
    <source>
        <dbReference type="SAM" id="Phobius"/>
    </source>
</evidence>